<sequence length="399" mass="44122">MTRVKRDRSAAVEMLETLYPSAHSTRSGRDSVHRHSFVAVPSVAKARLLLSAESPRATAHAVRRQLSGQRRRTRLARSVIAAAASTGGLRWLPRAKLTVTPDDATDFTRELAHCLGRQYVHLALPVGPARANRKPIVQVSDESGAPLAFVKVGHNPLTRSLVSDESQTLARLGEGHPLGLHIPERLFEFDWHGSRVLGMTPLIVPAHRLSGRGARARLVRLARSIATLPGQTSVRDWTNHPLRHRLGRSFATMGERGSPFAEVLEALDGHTQLETGAWHGDFNSGNFALVEGDCPVWDWERFERDVPVGFDVLHHDLHHWITVDGAAPREAAERLVVRAPSVLEHVVPRERCEHVVRAYLLTLAERYLRDDQETAGATLGAVGSWLLPVLARGPEVRAR</sequence>
<protein>
    <submittedName>
        <fullName evidence="1">Uncharacterized protein</fullName>
    </submittedName>
</protein>
<reference evidence="1" key="1">
    <citation type="submission" date="2022-01" db="EMBL/GenBank/DDBJ databases">
        <title>Nocardioidaceae gen. sp. A5X3R13.</title>
        <authorList>
            <person name="Lopez Marin M.A."/>
            <person name="Uhlik O."/>
        </authorList>
    </citation>
    <scope>NUCLEOTIDE SEQUENCE</scope>
    <source>
        <strain evidence="1">A5X3R13</strain>
    </source>
</reference>
<keyword evidence="2" id="KW-1185">Reference proteome</keyword>
<organism evidence="1 2">
    <name type="scientific">Solicola gregarius</name>
    <dbReference type="NCBI Taxonomy" id="2908642"/>
    <lineage>
        <taxon>Bacteria</taxon>
        <taxon>Bacillati</taxon>
        <taxon>Actinomycetota</taxon>
        <taxon>Actinomycetes</taxon>
        <taxon>Propionibacteriales</taxon>
        <taxon>Nocardioidaceae</taxon>
        <taxon>Solicola</taxon>
    </lineage>
</organism>
<proteinExistence type="predicted"/>
<evidence type="ECO:0000313" key="2">
    <source>
        <dbReference type="Proteomes" id="UP001164390"/>
    </source>
</evidence>
<accession>A0AA46YL55</accession>
<evidence type="ECO:0000313" key="1">
    <source>
        <dbReference type="EMBL" id="UYM06555.1"/>
    </source>
</evidence>
<dbReference type="KEGG" id="sgrg:L0C25_05635"/>
<dbReference type="AlphaFoldDB" id="A0AA46YL55"/>
<gene>
    <name evidence="1" type="ORF">L0C25_05635</name>
</gene>
<name>A0AA46YL55_9ACTN</name>
<dbReference type="InterPro" id="IPR011009">
    <property type="entry name" value="Kinase-like_dom_sf"/>
</dbReference>
<dbReference type="Proteomes" id="UP001164390">
    <property type="component" value="Chromosome"/>
</dbReference>
<dbReference type="EMBL" id="CP094970">
    <property type="protein sequence ID" value="UYM06555.1"/>
    <property type="molecule type" value="Genomic_DNA"/>
</dbReference>
<dbReference type="SUPFAM" id="SSF56112">
    <property type="entry name" value="Protein kinase-like (PK-like)"/>
    <property type="match status" value="1"/>
</dbReference>
<dbReference type="RefSeq" id="WP_271635462.1">
    <property type="nucleotide sequence ID" value="NZ_CP094970.1"/>
</dbReference>